<dbReference type="AlphaFoldDB" id="A0A0N5ASE7"/>
<dbReference type="Proteomes" id="UP000046393">
    <property type="component" value="Unplaced"/>
</dbReference>
<dbReference type="Gene3D" id="3.40.640.10">
    <property type="entry name" value="Type I PLP-dependent aspartate aminotransferase-like (Major domain)"/>
    <property type="match status" value="1"/>
</dbReference>
<comment type="cofactor">
    <cofactor evidence="1 6 7">
        <name>pyridoxal 5'-phosphate</name>
        <dbReference type="ChEBI" id="CHEBI:597326"/>
    </cofactor>
</comment>
<dbReference type="GO" id="GO:0030170">
    <property type="term" value="F:pyridoxal phosphate binding"/>
    <property type="evidence" value="ECO:0007669"/>
    <property type="project" value="InterPro"/>
</dbReference>
<dbReference type="FunFam" id="3.40.640.10:FF:000025">
    <property type="entry name" value="Histidine decarboxylase"/>
    <property type="match status" value="1"/>
</dbReference>
<organism evidence="8 9">
    <name type="scientific">Syphacia muris</name>
    <dbReference type="NCBI Taxonomy" id="451379"/>
    <lineage>
        <taxon>Eukaryota</taxon>
        <taxon>Metazoa</taxon>
        <taxon>Ecdysozoa</taxon>
        <taxon>Nematoda</taxon>
        <taxon>Chromadorea</taxon>
        <taxon>Rhabditida</taxon>
        <taxon>Spirurina</taxon>
        <taxon>Oxyuridomorpha</taxon>
        <taxon>Oxyuroidea</taxon>
        <taxon>Oxyuridae</taxon>
        <taxon>Syphacia</taxon>
    </lineage>
</organism>
<keyword evidence="5 7" id="KW-0456">Lyase</keyword>
<dbReference type="CDD" id="cd06450">
    <property type="entry name" value="DOPA_deC_like"/>
    <property type="match status" value="1"/>
</dbReference>
<evidence type="ECO:0000256" key="3">
    <source>
        <dbReference type="ARBA" id="ARBA00022793"/>
    </source>
</evidence>
<name>A0A0N5ASE7_9BILA</name>
<dbReference type="InterPro" id="IPR015422">
    <property type="entry name" value="PyrdxlP-dep_Trfase_small"/>
</dbReference>
<dbReference type="PANTHER" id="PTHR11999">
    <property type="entry name" value="GROUP II PYRIDOXAL-5-PHOSPHATE DECARBOXYLASE"/>
    <property type="match status" value="1"/>
</dbReference>
<dbReference type="SUPFAM" id="SSF53383">
    <property type="entry name" value="PLP-dependent transferases"/>
    <property type="match status" value="1"/>
</dbReference>
<dbReference type="Gene3D" id="1.20.1340.10">
    <property type="entry name" value="dopa decarboxylase, N-terminal domain"/>
    <property type="match status" value="1"/>
</dbReference>
<evidence type="ECO:0000256" key="6">
    <source>
        <dbReference type="PIRSR" id="PIRSR602129-50"/>
    </source>
</evidence>
<dbReference type="GO" id="GO:0006520">
    <property type="term" value="P:amino acid metabolic process"/>
    <property type="evidence" value="ECO:0007669"/>
    <property type="project" value="InterPro"/>
</dbReference>
<dbReference type="InterPro" id="IPR015424">
    <property type="entry name" value="PyrdxlP-dep_Trfase"/>
</dbReference>
<feature type="modified residue" description="N6-(pyridoxal phosphate)lysine" evidence="6">
    <location>
        <position position="306"/>
    </location>
</feature>
<evidence type="ECO:0000256" key="2">
    <source>
        <dbReference type="ARBA" id="ARBA00009533"/>
    </source>
</evidence>
<dbReference type="GO" id="GO:0005737">
    <property type="term" value="C:cytoplasm"/>
    <property type="evidence" value="ECO:0007669"/>
    <property type="project" value="TreeGrafter"/>
</dbReference>
<dbReference type="Pfam" id="PF00282">
    <property type="entry name" value="Pyridoxal_deC"/>
    <property type="match status" value="1"/>
</dbReference>
<dbReference type="PANTHER" id="PTHR11999:SF70">
    <property type="entry name" value="MIP05841P"/>
    <property type="match status" value="1"/>
</dbReference>
<evidence type="ECO:0000256" key="5">
    <source>
        <dbReference type="ARBA" id="ARBA00023239"/>
    </source>
</evidence>
<dbReference type="PRINTS" id="PR00800">
    <property type="entry name" value="YHDCRBOXLASE"/>
</dbReference>
<dbReference type="WBParaSite" id="SMUV_0000770701-mRNA-1">
    <property type="protein sequence ID" value="SMUV_0000770701-mRNA-1"/>
    <property type="gene ID" value="SMUV_0000770701"/>
</dbReference>
<dbReference type="InterPro" id="IPR002129">
    <property type="entry name" value="PyrdxlP-dep_de-COase"/>
</dbReference>
<dbReference type="STRING" id="451379.A0A0N5ASE7"/>
<dbReference type="InterPro" id="IPR015421">
    <property type="entry name" value="PyrdxlP-dep_Trfase_major"/>
</dbReference>
<accession>A0A0N5ASE7</accession>
<dbReference type="Gene3D" id="3.90.1150.10">
    <property type="entry name" value="Aspartate Aminotransferase, domain 1"/>
    <property type="match status" value="1"/>
</dbReference>
<reference evidence="9" key="1">
    <citation type="submission" date="2017-02" db="UniProtKB">
        <authorList>
            <consortium name="WormBaseParasite"/>
        </authorList>
    </citation>
    <scope>IDENTIFICATION</scope>
</reference>
<evidence type="ECO:0000313" key="8">
    <source>
        <dbReference type="Proteomes" id="UP000046393"/>
    </source>
</evidence>
<keyword evidence="8" id="KW-1185">Reference proteome</keyword>
<dbReference type="GO" id="GO:0016831">
    <property type="term" value="F:carboxy-lyase activity"/>
    <property type="evidence" value="ECO:0007669"/>
    <property type="project" value="UniProtKB-KW"/>
</dbReference>
<evidence type="ECO:0000256" key="7">
    <source>
        <dbReference type="RuleBase" id="RU000382"/>
    </source>
</evidence>
<dbReference type="InterPro" id="IPR010977">
    <property type="entry name" value="Aromatic_deC"/>
</dbReference>
<evidence type="ECO:0000256" key="4">
    <source>
        <dbReference type="ARBA" id="ARBA00022898"/>
    </source>
</evidence>
<dbReference type="GO" id="GO:0019752">
    <property type="term" value="P:carboxylic acid metabolic process"/>
    <property type="evidence" value="ECO:0007669"/>
    <property type="project" value="InterPro"/>
</dbReference>
<evidence type="ECO:0000256" key="1">
    <source>
        <dbReference type="ARBA" id="ARBA00001933"/>
    </source>
</evidence>
<protein>
    <submittedName>
        <fullName evidence="9">Aromatic-L-amino-acid decarboxylase</fullName>
    </submittedName>
</protein>
<keyword evidence="3" id="KW-0210">Decarboxylase</keyword>
<keyword evidence="4 6" id="KW-0663">Pyridoxal phosphate</keyword>
<evidence type="ECO:0000313" key="9">
    <source>
        <dbReference type="WBParaSite" id="SMUV_0000770701-mRNA-1"/>
    </source>
</evidence>
<comment type="similarity">
    <text evidence="2 7">Belongs to the group II decarboxylase family.</text>
</comment>
<sequence length="497" mass="56109">MNADEFRKYGKELVDFIADYVENVYKRRVIPEISPNYLRDLIQDTAPDKPESYDDVIKDVDNCILPGIANWQHPQFHGYFPAGNSFPAVMGEMLASAISTNSFSWASCPASTELETIVLDWLAKMIGLPNKFLNHNENGCGGGVIQTTSSECVFVTLLAARHAAIQKHKRIEPDAKETDILCKLTAYCSKEVAAHSSVEKAAKLGMVKLRQLDTDKNFKLRANILQEAIQSDIKQGYLPFFVVATLGTTSSCAFDPLDEIGQICKCYNIWFHVDAAYAGTATICPEFKFLLDGIEYASSFSTNPYKLLNATLDCSTLWIENRQMLINAFSVDPVYLTHNYGDKFKGGTIDYRHWGISLSRRFRALKLWFVIRMYGVSGLQQSIRKMSLQIHETHVALAKKFEELLQSDEIFEVTTEVVLGLVVFRVRGTNSINQLFLNRLNETGSIFMIPALLDNQFVIRFCVCSENATYETIQQSYKIIHETAVEMIGNKLTYFLA</sequence>
<proteinExistence type="inferred from homology"/>